<dbReference type="EMBL" id="JAMKFB020000004">
    <property type="protein sequence ID" value="KAL0196240.1"/>
    <property type="molecule type" value="Genomic_DNA"/>
</dbReference>
<evidence type="ECO:0000313" key="2">
    <source>
        <dbReference type="EMBL" id="KAL0196240.1"/>
    </source>
</evidence>
<feature type="compositionally biased region" description="Acidic residues" evidence="1">
    <location>
        <begin position="57"/>
        <end position="66"/>
    </location>
</feature>
<organism evidence="2 3">
    <name type="scientific">Cirrhinus mrigala</name>
    <name type="common">Mrigala</name>
    <dbReference type="NCBI Taxonomy" id="683832"/>
    <lineage>
        <taxon>Eukaryota</taxon>
        <taxon>Metazoa</taxon>
        <taxon>Chordata</taxon>
        <taxon>Craniata</taxon>
        <taxon>Vertebrata</taxon>
        <taxon>Euteleostomi</taxon>
        <taxon>Actinopterygii</taxon>
        <taxon>Neopterygii</taxon>
        <taxon>Teleostei</taxon>
        <taxon>Ostariophysi</taxon>
        <taxon>Cypriniformes</taxon>
        <taxon>Cyprinidae</taxon>
        <taxon>Labeoninae</taxon>
        <taxon>Labeonini</taxon>
        <taxon>Cirrhinus</taxon>
    </lineage>
</organism>
<feature type="compositionally biased region" description="Basic and acidic residues" evidence="1">
    <location>
        <begin position="17"/>
        <end position="30"/>
    </location>
</feature>
<reference evidence="2 3" key="1">
    <citation type="submission" date="2024-05" db="EMBL/GenBank/DDBJ databases">
        <title>Genome sequencing and assembly of Indian major carp, Cirrhinus mrigala (Hamilton, 1822).</title>
        <authorList>
            <person name="Mohindra V."/>
            <person name="Chowdhury L.M."/>
            <person name="Lal K."/>
            <person name="Jena J.K."/>
        </authorList>
    </citation>
    <scope>NUCLEOTIDE SEQUENCE [LARGE SCALE GENOMIC DNA]</scope>
    <source>
        <strain evidence="2">CM1030</strain>
        <tissue evidence="2">Blood</tissue>
    </source>
</reference>
<accession>A0ABD0RDV0</accession>
<feature type="non-terminal residue" evidence="2">
    <location>
        <position position="110"/>
    </location>
</feature>
<proteinExistence type="predicted"/>
<name>A0ABD0RDV0_CIRMR</name>
<comment type="caution">
    <text evidence="2">The sequence shown here is derived from an EMBL/GenBank/DDBJ whole genome shotgun (WGS) entry which is preliminary data.</text>
</comment>
<dbReference type="Proteomes" id="UP001529510">
    <property type="component" value="Unassembled WGS sequence"/>
</dbReference>
<sequence>DVCDLKAERPGIGSEMTAKERGSLEDKEERDQEEVEAGNGEKGQEDEREKKELKEETPEEENEGDREDQRGVDDEDELEVLRSQVVQLLLELEETREVSQRHEESYNELQ</sequence>
<protein>
    <submittedName>
        <fullName evidence="2">Uncharacterized protein</fullName>
    </submittedName>
</protein>
<evidence type="ECO:0000256" key="1">
    <source>
        <dbReference type="SAM" id="MobiDB-lite"/>
    </source>
</evidence>
<keyword evidence="3" id="KW-1185">Reference proteome</keyword>
<feature type="compositionally biased region" description="Basic and acidic residues" evidence="1">
    <location>
        <begin position="42"/>
        <end position="56"/>
    </location>
</feature>
<gene>
    <name evidence="2" type="ORF">M9458_009812</name>
</gene>
<feature type="non-terminal residue" evidence="2">
    <location>
        <position position="1"/>
    </location>
</feature>
<evidence type="ECO:0000313" key="3">
    <source>
        <dbReference type="Proteomes" id="UP001529510"/>
    </source>
</evidence>
<feature type="region of interest" description="Disordered" evidence="1">
    <location>
        <begin position="1"/>
        <end position="78"/>
    </location>
</feature>
<dbReference type="AlphaFoldDB" id="A0ABD0RDV0"/>